<evidence type="ECO:0000259" key="3">
    <source>
        <dbReference type="PROSITE" id="PS50850"/>
    </source>
</evidence>
<feature type="transmembrane region" description="Helical" evidence="2">
    <location>
        <begin position="421"/>
        <end position="442"/>
    </location>
</feature>
<reference evidence="5" key="1">
    <citation type="submission" date="2017-02" db="UniProtKB">
        <authorList>
            <consortium name="WormBaseParasite"/>
        </authorList>
    </citation>
    <scope>IDENTIFICATION</scope>
</reference>
<keyword evidence="4" id="KW-1185">Reference proteome</keyword>
<dbReference type="Pfam" id="PF07690">
    <property type="entry name" value="MFS_1"/>
    <property type="match status" value="1"/>
</dbReference>
<feature type="transmembrane region" description="Helical" evidence="2">
    <location>
        <begin position="105"/>
        <end position="132"/>
    </location>
</feature>
<evidence type="ECO:0000256" key="1">
    <source>
        <dbReference type="ARBA" id="ARBA00004141"/>
    </source>
</evidence>
<name>A0A0M3HVI0_ASCLU</name>
<dbReference type="PANTHER" id="PTHR45757:SF11">
    <property type="entry name" value="MAJOR FACILITATOR SUPERFAMILY (MFS) PROFILE DOMAIN-CONTAINING PROTEIN"/>
    <property type="match status" value="1"/>
</dbReference>
<sequence length="477" mass="52903">MLRHVDPEAARQHDEYIAHLHEHPSIAFHNHTRYVIMVISTVCLAWLMGNSLLLNFTIICMSDDEYGSNITQSTREFSQIASLITALRTIAFSFITFLRYRNLFTLFGALSAVSTLFVPLSASIGFWCLFLMRFLQGFALAISYPVLGAIASNWSPLKQSGMYTAWMSCNLQFGPMFTLPVSGAFCVSSFGWEGVYYVQGFLTLISYLIFYLLFRDSPRIHGFVSAKELRKIEEGKTAILEMKVEPVPYLAIFKSIPIWGVWICCTGATFGYQIFVQYGPIYLNKVLNYEITNTGFMTAFPNLVSCFAKILGGPISDMASCVSVKNRVKIFTIISQGTMALSFVCLALVPPSMVFLAQIAYTAAVAFSGLMWVGPVKSGSLVARQHAHFVFAVMSIINSAGILVLPPFVNAIAPNNTPQQWSVILYTICASVVICTAMFAFVGEAEPAWWTEPNAKHHHSPHRNAVHMQQVGNAAPC</sequence>
<comment type="subcellular location">
    <subcellularLocation>
        <location evidence="1">Membrane</location>
        <topology evidence="1">Multi-pass membrane protein</topology>
    </subcellularLocation>
</comment>
<evidence type="ECO:0000313" key="5">
    <source>
        <dbReference type="WBParaSite" id="ALUE_0000696401-mRNA-1"/>
    </source>
</evidence>
<dbReference type="InterPro" id="IPR011701">
    <property type="entry name" value="MFS"/>
</dbReference>
<proteinExistence type="predicted"/>
<dbReference type="InterPro" id="IPR036259">
    <property type="entry name" value="MFS_trans_sf"/>
</dbReference>
<keyword evidence="2" id="KW-0472">Membrane</keyword>
<accession>A0A0M3HVI0</accession>
<evidence type="ECO:0000313" key="4">
    <source>
        <dbReference type="Proteomes" id="UP000036681"/>
    </source>
</evidence>
<feature type="transmembrane region" description="Helical" evidence="2">
    <location>
        <begin position="79"/>
        <end position="98"/>
    </location>
</feature>
<dbReference type="PANTHER" id="PTHR45757">
    <property type="entry name" value="PROTEIN CBG23364-RELATED"/>
    <property type="match status" value="1"/>
</dbReference>
<feature type="domain" description="Major facilitator superfamily (MFS) profile" evidence="3">
    <location>
        <begin position="35"/>
        <end position="448"/>
    </location>
</feature>
<dbReference type="InterPro" id="IPR020846">
    <property type="entry name" value="MFS_dom"/>
</dbReference>
<dbReference type="PROSITE" id="PS50850">
    <property type="entry name" value="MFS"/>
    <property type="match status" value="1"/>
</dbReference>
<feature type="transmembrane region" description="Helical" evidence="2">
    <location>
        <begin position="34"/>
        <end position="59"/>
    </location>
</feature>
<dbReference type="Proteomes" id="UP000036681">
    <property type="component" value="Unplaced"/>
</dbReference>
<dbReference type="GO" id="GO:0016020">
    <property type="term" value="C:membrane"/>
    <property type="evidence" value="ECO:0007669"/>
    <property type="project" value="UniProtKB-SubCell"/>
</dbReference>
<feature type="transmembrane region" description="Helical" evidence="2">
    <location>
        <begin position="138"/>
        <end position="157"/>
    </location>
</feature>
<keyword evidence="2" id="KW-1133">Transmembrane helix</keyword>
<feature type="transmembrane region" description="Helical" evidence="2">
    <location>
        <begin position="330"/>
        <end position="349"/>
    </location>
</feature>
<dbReference type="Gene3D" id="1.20.1250.20">
    <property type="entry name" value="MFS general substrate transporter like domains"/>
    <property type="match status" value="2"/>
</dbReference>
<evidence type="ECO:0000256" key="2">
    <source>
        <dbReference type="SAM" id="Phobius"/>
    </source>
</evidence>
<keyword evidence="2" id="KW-0812">Transmembrane</keyword>
<feature type="transmembrane region" description="Helical" evidence="2">
    <location>
        <begin position="196"/>
        <end position="214"/>
    </location>
</feature>
<dbReference type="SUPFAM" id="SSF103473">
    <property type="entry name" value="MFS general substrate transporter"/>
    <property type="match status" value="1"/>
</dbReference>
<dbReference type="AlphaFoldDB" id="A0A0M3HVI0"/>
<dbReference type="GO" id="GO:0022857">
    <property type="term" value="F:transmembrane transporter activity"/>
    <property type="evidence" value="ECO:0007669"/>
    <property type="project" value="InterPro"/>
</dbReference>
<organism evidence="4 5">
    <name type="scientific">Ascaris lumbricoides</name>
    <name type="common">Giant roundworm</name>
    <dbReference type="NCBI Taxonomy" id="6252"/>
    <lineage>
        <taxon>Eukaryota</taxon>
        <taxon>Metazoa</taxon>
        <taxon>Ecdysozoa</taxon>
        <taxon>Nematoda</taxon>
        <taxon>Chromadorea</taxon>
        <taxon>Rhabditida</taxon>
        <taxon>Spirurina</taxon>
        <taxon>Ascaridomorpha</taxon>
        <taxon>Ascaridoidea</taxon>
        <taxon>Ascarididae</taxon>
        <taxon>Ascaris</taxon>
    </lineage>
</organism>
<protein>
    <submittedName>
        <fullName evidence="5">MFS domain-containing protein</fullName>
    </submittedName>
</protein>
<dbReference type="WBParaSite" id="ALUE_0000696401-mRNA-1">
    <property type="protein sequence ID" value="ALUE_0000696401-mRNA-1"/>
    <property type="gene ID" value="ALUE_0000696401"/>
</dbReference>
<feature type="transmembrane region" description="Helical" evidence="2">
    <location>
        <begin position="355"/>
        <end position="374"/>
    </location>
</feature>
<feature type="transmembrane region" description="Helical" evidence="2">
    <location>
        <begin position="386"/>
        <end position="409"/>
    </location>
</feature>